<gene>
    <name evidence="4" type="ORF">PR048_022485</name>
</gene>
<evidence type="ECO:0000259" key="3">
    <source>
        <dbReference type="PROSITE" id="PS50002"/>
    </source>
</evidence>
<keyword evidence="1 2" id="KW-0728">SH3 domain</keyword>
<protein>
    <recommendedName>
        <fullName evidence="3">SH3 domain-containing protein</fullName>
    </recommendedName>
</protein>
<dbReference type="PROSITE" id="PS50002">
    <property type="entry name" value="SH3"/>
    <property type="match status" value="1"/>
</dbReference>
<accession>A0ABQ9H182</accession>
<comment type="caution">
    <text evidence="4">The sequence shown here is derived from an EMBL/GenBank/DDBJ whole genome shotgun (WGS) entry which is preliminary data.</text>
</comment>
<organism evidence="4 5">
    <name type="scientific">Dryococelus australis</name>
    <dbReference type="NCBI Taxonomy" id="614101"/>
    <lineage>
        <taxon>Eukaryota</taxon>
        <taxon>Metazoa</taxon>
        <taxon>Ecdysozoa</taxon>
        <taxon>Arthropoda</taxon>
        <taxon>Hexapoda</taxon>
        <taxon>Insecta</taxon>
        <taxon>Pterygota</taxon>
        <taxon>Neoptera</taxon>
        <taxon>Polyneoptera</taxon>
        <taxon>Phasmatodea</taxon>
        <taxon>Verophasmatodea</taxon>
        <taxon>Anareolatae</taxon>
        <taxon>Phasmatidae</taxon>
        <taxon>Eurycanthinae</taxon>
        <taxon>Dryococelus</taxon>
    </lineage>
</organism>
<dbReference type="EMBL" id="JARBHB010000008">
    <property type="protein sequence ID" value="KAJ8878022.1"/>
    <property type="molecule type" value="Genomic_DNA"/>
</dbReference>
<keyword evidence="5" id="KW-1185">Reference proteome</keyword>
<dbReference type="SMART" id="SM00326">
    <property type="entry name" value="SH3"/>
    <property type="match status" value="1"/>
</dbReference>
<evidence type="ECO:0000256" key="1">
    <source>
        <dbReference type="ARBA" id="ARBA00022443"/>
    </source>
</evidence>
<name>A0ABQ9H182_9NEOP</name>
<evidence type="ECO:0000313" key="5">
    <source>
        <dbReference type="Proteomes" id="UP001159363"/>
    </source>
</evidence>
<dbReference type="InterPro" id="IPR037362">
    <property type="entry name" value="CAS_fam"/>
</dbReference>
<dbReference type="PANTHER" id="PTHR10654">
    <property type="entry name" value="CAS SCAFFOLDING PROTEIN"/>
    <property type="match status" value="1"/>
</dbReference>
<reference evidence="4 5" key="1">
    <citation type="submission" date="2023-02" db="EMBL/GenBank/DDBJ databases">
        <title>LHISI_Scaffold_Assembly.</title>
        <authorList>
            <person name="Stuart O.P."/>
            <person name="Cleave R."/>
            <person name="Magrath M.J.L."/>
            <person name="Mikheyev A.S."/>
        </authorList>
    </citation>
    <scope>NUCLEOTIDE SEQUENCE [LARGE SCALE GENOMIC DNA]</scope>
    <source>
        <strain evidence="4">Daus_M_001</strain>
        <tissue evidence="4">Leg muscle</tissue>
    </source>
</reference>
<proteinExistence type="predicted"/>
<dbReference type="Proteomes" id="UP001159363">
    <property type="component" value="Chromosome 7"/>
</dbReference>
<dbReference type="InterPro" id="IPR036028">
    <property type="entry name" value="SH3-like_dom_sf"/>
</dbReference>
<dbReference type="PANTHER" id="PTHR10654:SF18">
    <property type="entry name" value="IP17195P"/>
    <property type="match status" value="1"/>
</dbReference>
<feature type="domain" description="SH3" evidence="3">
    <location>
        <begin position="95"/>
        <end position="168"/>
    </location>
</feature>
<dbReference type="Pfam" id="PF14604">
    <property type="entry name" value="SH3_9"/>
    <property type="match status" value="1"/>
</dbReference>
<dbReference type="Gene3D" id="2.30.30.40">
    <property type="entry name" value="SH3 Domains"/>
    <property type="match status" value="1"/>
</dbReference>
<evidence type="ECO:0000313" key="4">
    <source>
        <dbReference type="EMBL" id="KAJ8878022.1"/>
    </source>
</evidence>
<dbReference type="SUPFAM" id="SSF50044">
    <property type="entry name" value="SH3-domain"/>
    <property type="match status" value="1"/>
</dbReference>
<evidence type="ECO:0000256" key="2">
    <source>
        <dbReference type="PROSITE-ProRule" id="PRU00192"/>
    </source>
</evidence>
<sequence length="306" mass="33810">MKGRGKRKIPEKIRRPAALSDTIPNAKIQKRLHWETTNPRYAGNTARLACRSDEALEVRVTVARIAPSILDPGRAATYSGPWQDSSSSGVVRCLLQKCMAKALYDNIAESPDELAFRRGDLLTVLEQNTADIEGWWLCSLRGRQVSDSERQTGESESERQARVTLRGKQVRVTERQAGWQVRVTERQAGERDSERQAVLQISGHGWCYGELPLCPSPPDSKAVCVVGGASEGGGVPQGICPGNRLRLLAGVYDTGHILADEPTPELSTLQRQGKRRSWHVQPNKVGNYSFELAMSFCERLVAGSYV</sequence>
<dbReference type="InterPro" id="IPR001452">
    <property type="entry name" value="SH3_domain"/>
</dbReference>